<reference evidence="3" key="1">
    <citation type="journal article" date="2020" name="bioRxiv">
        <title>Comparative genomics of Chlamydomonas.</title>
        <authorList>
            <person name="Craig R.J."/>
            <person name="Hasan A.R."/>
            <person name="Ness R.W."/>
            <person name="Keightley P.D."/>
        </authorList>
    </citation>
    <scope>NUCLEOTIDE SEQUENCE</scope>
    <source>
        <strain evidence="3">CCAP 11/70</strain>
    </source>
</reference>
<feature type="region of interest" description="Disordered" evidence="2">
    <location>
        <begin position="593"/>
        <end position="615"/>
    </location>
</feature>
<dbReference type="OrthoDB" id="540680at2759"/>
<dbReference type="AlphaFoldDB" id="A0A835Y0N2"/>
<comment type="caution">
    <text evidence="3">The sequence shown here is derived from an EMBL/GenBank/DDBJ whole genome shotgun (WGS) entry which is preliminary data.</text>
</comment>
<accession>A0A835Y0N2</accession>
<keyword evidence="4" id="KW-1185">Reference proteome</keyword>
<feature type="compositionally biased region" description="Pro residues" evidence="2">
    <location>
        <begin position="415"/>
        <end position="428"/>
    </location>
</feature>
<sequence>MEAGSGCSAMQRFGGPPLLSLPQELLQDLGLGRVICKALRSASSSSAILLRAERLREKGPEREVAAALAAFPNARRVVIDFGRRGGLLRRSTLTPPRRLGGHAGHADRDAGAMCCASSSSHACSASHTRLSDAELLEATLLALSRRERRRDAACGLPDITAAASAVSSIALLHLPCSPPSLASLAHLAPQLTELEISDVSYATSVELGSFHALASLADARRRSDAAIQLATSLPALKSLSLAYSSFSPDAVASLSALTNLQRLSLCGAMECPGGEAQAAGAQRAVLTLPQLRQLRLPMAVASASAALFESDGEDEDESDWGDARAARLPAGAWLEPGPGLGLGLGTGLLGFHRVDAAGGAAVRPAADSCGSAASSELGSCGGSEAGNDEVSTRGVVDGTGSDTDSDNNRFGADFPPSPTPTGPPPQPQSPHRGPAVTWAPPPAPRRPPPQAARSAAAARLRTALFGPPPPPAGLASAAAAAAGAPALLMAVPPVPSPESVLAAAAAAPSVSLFGAHPPHAGAKVPPAEGFPAPAALQLPLLPAIIAPSPTATALFPRAPAAATGAVSAAPALGLAATAAAASAGAVAAPSMAGRAAARQQQQQRPGRRQWGQPQEAAAGFSFPPHLADLTLPLCSLNRALFEAVCHHYGAAAATAPANAAASASHGTTAGPGCLPASAPALRSLHIPALAGYSQWDGSFLTSERDFAALARLGPGLQSLHVTVDKSALRPAPSALGACMARLRGLTGLRELRISEARQPLCFSTRKLSAATRAGGGAAGFGPSAPASTFACLASTTPAPNASGPNRGVAGVASTLEALQTAWPQMRVLSVFGETAVRDGGRLRVPRGLEDAALMPGACACCTEPHMVGAPRQSEGRWESIPGKQTLCC</sequence>
<proteinExistence type="predicted"/>
<feature type="compositionally biased region" description="Pro residues" evidence="2">
    <location>
        <begin position="439"/>
        <end position="450"/>
    </location>
</feature>
<gene>
    <name evidence="3" type="ORF">HYH03_009863</name>
</gene>
<dbReference type="InterPro" id="IPR032675">
    <property type="entry name" value="LRR_dom_sf"/>
</dbReference>
<evidence type="ECO:0000256" key="1">
    <source>
        <dbReference type="ARBA" id="ARBA00004430"/>
    </source>
</evidence>
<dbReference type="GO" id="GO:0005930">
    <property type="term" value="C:axoneme"/>
    <property type="evidence" value="ECO:0007669"/>
    <property type="project" value="UniProtKB-SubCell"/>
</dbReference>
<comment type="subcellular location">
    <subcellularLocation>
        <location evidence="1">Cytoplasm</location>
        <location evidence="1">Cytoskeleton</location>
        <location evidence="1">Cilium axoneme</location>
    </subcellularLocation>
</comment>
<evidence type="ECO:0000313" key="4">
    <source>
        <dbReference type="Proteomes" id="UP000612055"/>
    </source>
</evidence>
<dbReference type="Gene3D" id="3.80.10.10">
    <property type="entry name" value="Ribonuclease Inhibitor"/>
    <property type="match status" value="1"/>
</dbReference>
<organism evidence="3 4">
    <name type="scientific">Edaphochlamys debaryana</name>
    <dbReference type="NCBI Taxonomy" id="47281"/>
    <lineage>
        <taxon>Eukaryota</taxon>
        <taxon>Viridiplantae</taxon>
        <taxon>Chlorophyta</taxon>
        <taxon>core chlorophytes</taxon>
        <taxon>Chlorophyceae</taxon>
        <taxon>CS clade</taxon>
        <taxon>Chlamydomonadales</taxon>
        <taxon>Chlamydomonadales incertae sedis</taxon>
        <taxon>Edaphochlamys</taxon>
    </lineage>
</organism>
<evidence type="ECO:0000256" key="2">
    <source>
        <dbReference type="SAM" id="MobiDB-lite"/>
    </source>
</evidence>
<name>A0A835Y0N2_9CHLO</name>
<protein>
    <submittedName>
        <fullName evidence="3">Uncharacterized protein</fullName>
    </submittedName>
</protein>
<feature type="compositionally biased region" description="Low complexity" evidence="2">
    <location>
        <begin position="593"/>
        <end position="614"/>
    </location>
</feature>
<dbReference type="EMBL" id="JAEHOE010000049">
    <property type="protein sequence ID" value="KAG2491916.1"/>
    <property type="molecule type" value="Genomic_DNA"/>
</dbReference>
<evidence type="ECO:0000313" key="3">
    <source>
        <dbReference type="EMBL" id="KAG2491916.1"/>
    </source>
</evidence>
<dbReference type="Proteomes" id="UP000612055">
    <property type="component" value="Unassembled WGS sequence"/>
</dbReference>
<dbReference type="SUPFAM" id="SSF52047">
    <property type="entry name" value="RNI-like"/>
    <property type="match status" value="1"/>
</dbReference>
<feature type="region of interest" description="Disordered" evidence="2">
    <location>
        <begin position="365"/>
        <end position="457"/>
    </location>
</feature>